<evidence type="ECO:0000313" key="2">
    <source>
        <dbReference type="EMBL" id="TCD27280.1"/>
    </source>
</evidence>
<feature type="region of interest" description="Disordered" evidence="1">
    <location>
        <begin position="227"/>
        <end position="246"/>
    </location>
</feature>
<comment type="caution">
    <text evidence="2">The sequence shown here is derived from an EMBL/GenBank/DDBJ whole genome shotgun (WGS) entry which is preliminary data.</text>
</comment>
<sequence length="470" mass="53503">MKKNFYWILTPIILMLLILLLNSCKKDNLKSLTLQEKIADAKNWYINQAKNTSNHLSTNEGDSILIKNEPEWDKIQTEILEDQSLAIVIPVKTNLYELSQKEGELNLVISYKDSDKKFKMLNHFKENVSDTVKLSPLKLYHIAFPAIHNNANTEAKVKNITVDDEDSVKYKSLKLNKLQSLGKLKENLIMTAGCTHHFWVETHWQDGIAVSETWTYLYSTGCAGGSGGEHEEQYPTPEDGSPPSDIDPTLDSLSKIIKNHCLSGPQLSSLTELFGRFISGDGNTEWACLHKKQYDMMISKGAKFSFCTNTNMSAQQSYNTVNNTFNFQSDFSLSLTNTFEHEFFHAYQDNFLTNGTDQYAIGSNGNYPNGYPNIEFETALYGDIIRDRISQDALNNSNVPQPIKDEYVVWLNSITANNTKYPKTFSDFDGQYYYFMEKFKQYSGYANMGAIDYNLKPNSLLNLFSTSNCK</sequence>
<dbReference type="OrthoDB" id="769816at2"/>
<dbReference type="AlphaFoldDB" id="A0A4V2MR08"/>
<evidence type="ECO:0000256" key="1">
    <source>
        <dbReference type="SAM" id="MobiDB-lite"/>
    </source>
</evidence>
<dbReference type="Proteomes" id="UP000293925">
    <property type="component" value="Unassembled WGS sequence"/>
</dbReference>
<accession>A0A4V2MR08</accession>
<proteinExistence type="predicted"/>
<organism evidence="2 3">
    <name type="scientific">Pedobacter psychrodurus</name>
    <dbReference type="NCBI Taxonomy" id="2530456"/>
    <lineage>
        <taxon>Bacteria</taxon>
        <taxon>Pseudomonadati</taxon>
        <taxon>Bacteroidota</taxon>
        <taxon>Sphingobacteriia</taxon>
        <taxon>Sphingobacteriales</taxon>
        <taxon>Sphingobacteriaceae</taxon>
        <taxon>Pedobacter</taxon>
    </lineage>
</organism>
<dbReference type="EMBL" id="SJSO01000006">
    <property type="protein sequence ID" value="TCD27280.1"/>
    <property type="molecule type" value="Genomic_DNA"/>
</dbReference>
<protein>
    <submittedName>
        <fullName evidence="2">Uncharacterized protein</fullName>
    </submittedName>
</protein>
<keyword evidence="3" id="KW-1185">Reference proteome</keyword>
<dbReference type="RefSeq" id="WP_131529293.1">
    <property type="nucleotide sequence ID" value="NZ_SJSO01000006.1"/>
</dbReference>
<name>A0A4V2MR08_9SPHI</name>
<gene>
    <name evidence="2" type="ORF">EZ456_08745</name>
</gene>
<evidence type="ECO:0000313" key="3">
    <source>
        <dbReference type="Proteomes" id="UP000293925"/>
    </source>
</evidence>
<reference evidence="2 3" key="1">
    <citation type="submission" date="2019-02" db="EMBL/GenBank/DDBJ databases">
        <title>Pedobacter sp. RP-3-21 sp. nov., isolated from Arctic soil.</title>
        <authorList>
            <person name="Dahal R.H."/>
        </authorList>
    </citation>
    <scope>NUCLEOTIDE SEQUENCE [LARGE SCALE GENOMIC DNA]</scope>
    <source>
        <strain evidence="2 3">RP-3-21</strain>
    </source>
</reference>